<feature type="region of interest" description="Disordered" evidence="2">
    <location>
        <begin position="1"/>
        <end position="43"/>
    </location>
</feature>
<dbReference type="Proteomes" id="UP000023152">
    <property type="component" value="Unassembled WGS sequence"/>
</dbReference>
<sequence>MDHAIVRCVQSKGKPGKGQRSAKELEKGQQIRERKERDARDFLARKQKEEEEIEELKRKKIQEQLKQDELKCEAVKDEALRKMRDLFAQPFGMTKEINFNEIMFPLLQLERSAPAAVKVLRTFAERVNICATTGDLLHEQVETLETALKQSLITSYDKEIEDVMKPILDRYRVYASHFKQLKKVWKEEVTKAMKKSFGGFQDLRSFFATEDDIPAGAVAMLEAKRLLASLIVAMNNSKKAFAVVKQHCETMIKDQRTLKARIENFGASEEFKAIGQIIDSIADTKTAERYRYEITSRTVSRHPKGALGASIAEVILSRFLPNPSRKTVYGVEEVKDTVNIDCLKHKSSLRKLVEALKGVAQQMEAKHNVSGDSDAELKEREAELEELNKVESELDKRITELNNVQQSFVNVHGDQWQTMVSRIEELKDGINQIVSSVKE</sequence>
<dbReference type="EMBL" id="ASPP01000933">
    <property type="protein sequence ID" value="ETO36176.1"/>
    <property type="molecule type" value="Genomic_DNA"/>
</dbReference>
<evidence type="ECO:0000313" key="4">
    <source>
        <dbReference type="Proteomes" id="UP000023152"/>
    </source>
</evidence>
<gene>
    <name evidence="3" type="ORF">RFI_00889</name>
</gene>
<reference evidence="3 4" key="1">
    <citation type="journal article" date="2013" name="Curr. Biol.">
        <title>The Genome of the Foraminiferan Reticulomyxa filosa.</title>
        <authorList>
            <person name="Glockner G."/>
            <person name="Hulsmann N."/>
            <person name="Schleicher M."/>
            <person name="Noegel A.A."/>
            <person name="Eichinger L."/>
            <person name="Gallinger C."/>
            <person name="Pawlowski J."/>
            <person name="Sierra R."/>
            <person name="Euteneuer U."/>
            <person name="Pillet L."/>
            <person name="Moustafa A."/>
            <person name="Platzer M."/>
            <person name="Groth M."/>
            <person name="Szafranski K."/>
            <person name="Schliwa M."/>
        </authorList>
    </citation>
    <scope>NUCLEOTIDE SEQUENCE [LARGE SCALE GENOMIC DNA]</scope>
</reference>
<evidence type="ECO:0000256" key="1">
    <source>
        <dbReference type="SAM" id="Coils"/>
    </source>
</evidence>
<keyword evidence="4" id="KW-1185">Reference proteome</keyword>
<organism evidence="3 4">
    <name type="scientific">Reticulomyxa filosa</name>
    <dbReference type="NCBI Taxonomy" id="46433"/>
    <lineage>
        <taxon>Eukaryota</taxon>
        <taxon>Sar</taxon>
        <taxon>Rhizaria</taxon>
        <taxon>Retaria</taxon>
        <taxon>Foraminifera</taxon>
        <taxon>Monothalamids</taxon>
        <taxon>Reticulomyxidae</taxon>
        <taxon>Reticulomyxa</taxon>
    </lineage>
</organism>
<name>X6PD85_RETFI</name>
<feature type="compositionally biased region" description="Basic and acidic residues" evidence="2">
    <location>
        <begin position="21"/>
        <end position="43"/>
    </location>
</feature>
<comment type="caution">
    <text evidence="3">The sequence shown here is derived from an EMBL/GenBank/DDBJ whole genome shotgun (WGS) entry which is preliminary data.</text>
</comment>
<evidence type="ECO:0000313" key="3">
    <source>
        <dbReference type="EMBL" id="ETO36176.1"/>
    </source>
</evidence>
<dbReference type="AlphaFoldDB" id="X6PD85"/>
<protein>
    <submittedName>
        <fullName evidence="3">Uncharacterized protein</fullName>
    </submittedName>
</protein>
<keyword evidence="1" id="KW-0175">Coiled coil</keyword>
<proteinExistence type="predicted"/>
<evidence type="ECO:0000256" key="2">
    <source>
        <dbReference type="SAM" id="MobiDB-lite"/>
    </source>
</evidence>
<feature type="coiled-coil region" evidence="1">
    <location>
        <begin position="346"/>
        <end position="407"/>
    </location>
</feature>
<accession>X6PD85</accession>